<dbReference type="GO" id="GO:0001006">
    <property type="term" value="F:RNA polymerase III type 3 promoter sequence-specific DNA binding"/>
    <property type="evidence" value="ECO:0007669"/>
    <property type="project" value="TreeGrafter"/>
</dbReference>
<organism evidence="15 16">
    <name type="scientific">Chrysochromulina tobinii</name>
    <dbReference type="NCBI Taxonomy" id="1460289"/>
    <lineage>
        <taxon>Eukaryota</taxon>
        <taxon>Haptista</taxon>
        <taxon>Haptophyta</taxon>
        <taxon>Prymnesiophyceae</taxon>
        <taxon>Prymnesiales</taxon>
        <taxon>Chrysochromulinaceae</taxon>
        <taxon>Chrysochromulina</taxon>
    </lineage>
</organism>
<dbReference type="GO" id="GO:0005634">
    <property type="term" value="C:nucleus"/>
    <property type="evidence" value="ECO:0007669"/>
    <property type="project" value="UniProtKB-SubCell"/>
</dbReference>
<evidence type="ECO:0000256" key="7">
    <source>
        <dbReference type="ARBA" id="ARBA00023015"/>
    </source>
</evidence>
<dbReference type="Gene3D" id="2.20.25.10">
    <property type="match status" value="1"/>
</dbReference>
<keyword evidence="4" id="KW-0677">Repeat</keyword>
<evidence type="ECO:0000256" key="9">
    <source>
        <dbReference type="ARBA" id="ARBA00023163"/>
    </source>
</evidence>
<evidence type="ECO:0000256" key="10">
    <source>
        <dbReference type="ARBA" id="ARBA00023242"/>
    </source>
</evidence>
<dbReference type="GO" id="GO:0097550">
    <property type="term" value="C:transcription preinitiation complex"/>
    <property type="evidence" value="ECO:0007669"/>
    <property type="project" value="TreeGrafter"/>
</dbReference>
<evidence type="ECO:0000256" key="1">
    <source>
        <dbReference type="ARBA" id="ARBA00004123"/>
    </source>
</evidence>
<keyword evidence="15" id="KW-0648">Protein biosynthesis</keyword>
<dbReference type="EMBL" id="JWZX01002298">
    <property type="protein sequence ID" value="KOO30075.1"/>
    <property type="molecule type" value="Genomic_DNA"/>
</dbReference>
<dbReference type="FunFam" id="1.10.472.10:FF:000007">
    <property type="entry name" value="Transcription factor IIIB 90 kDa subunit"/>
    <property type="match status" value="1"/>
</dbReference>
<dbReference type="InterPro" id="IPR036915">
    <property type="entry name" value="Cyclin-like_sf"/>
</dbReference>
<evidence type="ECO:0000256" key="6">
    <source>
        <dbReference type="ARBA" id="ARBA00022833"/>
    </source>
</evidence>
<evidence type="ECO:0000256" key="3">
    <source>
        <dbReference type="ARBA" id="ARBA00022723"/>
    </source>
</evidence>
<comment type="subcellular location">
    <subcellularLocation>
        <location evidence="1">Nucleus</location>
    </subcellularLocation>
</comment>
<evidence type="ECO:0000256" key="13">
    <source>
        <dbReference type="SAM" id="Coils"/>
    </source>
</evidence>
<evidence type="ECO:0000256" key="4">
    <source>
        <dbReference type="ARBA" id="ARBA00022737"/>
    </source>
</evidence>
<keyword evidence="13" id="KW-0175">Coiled coil</keyword>
<dbReference type="GO" id="GO:0017025">
    <property type="term" value="F:TBP-class protein binding"/>
    <property type="evidence" value="ECO:0007669"/>
    <property type="project" value="InterPro"/>
</dbReference>
<dbReference type="FunFam" id="1.10.472.10:FF:000002">
    <property type="entry name" value="Transcription factor IIIB 90 kDa subunit"/>
    <property type="match status" value="1"/>
</dbReference>
<evidence type="ECO:0000259" key="14">
    <source>
        <dbReference type="PROSITE" id="PS51134"/>
    </source>
</evidence>
<keyword evidence="7" id="KW-0805">Transcription regulation</keyword>
<keyword evidence="9" id="KW-0804">Transcription</keyword>
<keyword evidence="10" id="KW-0539">Nucleus</keyword>
<protein>
    <recommendedName>
        <fullName evidence="11">B-related factor 1</fullName>
    </recommendedName>
</protein>
<dbReference type="Gene3D" id="1.20.5.650">
    <property type="entry name" value="Single helix bin"/>
    <property type="match status" value="1"/>
</dbReference>
<evidence type="ECO:0000313" key="16">
    <source>
        <dbReference type="Proteomes" id="UP000037460"/>
    </source>
</evidence>
<dbReference type="GO" id="GO:0003743">
    <property type="term" value="F:translation initiation factor activity"/>
    <property type="evidence" value="ECO:0007669"/>
    <property type="project" value="UniProtKB-KW"/>
</dbReference>
<dbReference type="Gene3D" id="1.10.472.10">
    <property type="entry name" value="Cyclin-like"/>
    <property type="match status" value="2"/>
</dbReference>
<dbReference type="InterPro" id="IPR013137">
    <property type="entry name" value="Znf_TFIIB"/>
</dbReference>
<keyword evidence="5 12" id="KW-0863">Zinc-finger</keyword>
<dbReference type="GO" id="GO:0070897">
    <property type="term" value="P:transcription preinitiation complex assembly"/>
    <property type="evidence" value="ECO:0007669"/>
    <property type="project" value="InterPro"/>
</dbReference>
<dbReference type="OrthoDB" id="511529at2759"/>
<dbReference type="GO" id="GO:0008270">
    <property type="term" value="F:zinc ion binding"/>
    <property type="evidence" value="ECO:0007669"/>
    <property type="project" value="UniProtKB-KW"/>
</dbReference>
<dbReference type="AlphaFoldDB" id="A0A0M0JU91"/>
<evidence type="ECO:0000256" key="2">
    <source>
        <dbReference type="ARBA" id="ARBA00010857"/>
    </source>
</evidence>
<evidence type="ECO:0000256" key="12">
    <source>
        <dbReference type="PROSITE-ProRule" id="PRU00469"/>
    </source>
</evidence>
<reference evidence="16" key="1">
    <citation type="journal article" date="2015" name="PLoS Genet.">
        <title>Genome Sequence and Transcriptome Analyses of Chrysochromulina tobin: Metabolic Tools for Enhanced Algal Fitness in the Prominent Order Prymnesiales (Haptophyceae).</title>
        <authorList>
            <person name="Hovde B.T."/>
            <person name="Deodato C.R."/>
            <person name="Hunsperger H.M."/>
            <person name="Ryken S.A."/>
            <person name="Yost W."/>
            <person name="Jha R.K."/>
            <person name="Patterson J."/>
            <person name="Monnat R.J. Jr."/>
            <person name="Barlow S.B."/>
            <person name="Starkenburg S.R."/>
            <person name="Cattolico R.A."/>
        </authorList>
    </citation>
    <scope>NUCLEOTIDE SEQUENCE</scope>
    <source>
        <strain evidence="16">CCMP291</strain>
    </source>
</reference>
<dbReference type="SUPFAM" id="SSF57783">
    <property type="entry name" value="Zinc beta-ribbon"/>
    <property type="match status" value="1"/>
</dbReference>
<dbReference type="FunFam" id="2.20.25.10:FF:000012">
    <property type="entry name" value="Putative transcription factor IIIB 90 kDa subunit"/>
    <property type="match status" value="1"/>
</dbReference>
<keyword evidence="8" id="KW-0010">Activator</keyword>
<evidence type="ECO:0000256" key="8">
    <source>
        <dbReference type="ARBA" id="ARBA00023159"/>
    </source>
</evidence>
<dbReference type="PANTHER" id="PTHR11618:SF4">
    <property type="entry name" value="TRANSCRIPTION FACTOR IIIB 90 KDA SUBUNIT"/>
    <property type="match status" value="1"/>
</dbReference>
<proteinExistence type="inferred from homology"/>
<evidence type="ECO:0000256" key="5">
    <source>
        <dbReference type="ARBA" id="ARBA00022771"/>
    </source>
</evidence>
<comment type="similarity">
    <text evidence="2">Belongs to the TFIIB family.</text>
</comment>
<keyword evidence="16" id="KW-1185">Reference proteome</keyword>
<dbReference type="Pfam" id="PF00382">
    <property type="entry name" value="TFIIB"/>
    <property type="match status" value="2"/>
</dbReference>
<dbReference type="PROSITE" id="PS51134">
    <property type="entry name" value="ZF_TFIIB"/>
    <property type="match status" value="1"/>
</dbReference>
<dbReference type="GO" id="GO:0000995">
    <property type="term" value="F:RNA polymerase III general transcription initiation factor activity"/>
    <property type="evidence" value="ECO:0007669"/>
    <property type="project" value="TreeGrafter"/>
</dbReference>
<dbReference type="SUPFAM" id="SSF47954">
    <property type="entry name" value="Cyclin-like"/>
    <property type="match status" value="2"/>
</dbReference>
<dbReference type="CDD" id="cd20553">
    <property type="entry name" value="CYCLIN_TFIIIB90_rpt1"/>
    <property type="match status" value="1"/>
</dbReference>
<dbReference type="Proteomes" id="UP000037460">
    <property type="component" value="Unassembled WGS sequence"/>
</dbReference>
<dbReference type="InterPro" id="IPR013763">
    <property type="entry name" value="Cyclin-like_dom"/>
</dbReference>
<keyword evidence="3" id="KW-0479">Metal-binding</keyword>
<comment type="caution">
    <text evidence="15">The sequence shown here is derived from an EMBL/GenBank/DDBJ whole genome shotgun (WGS) entry which is preliminary data.</text>
</comment>
<evidence type="ECO:0000256" key="11">
    <source>
        <dbReference type="ARBA" id="ARBA00031009"/>
    </source>
</evidence>
<dbReference type="InterPro" id="IPR013150">
    <property type="entry name" value="TFIIB_cyclin"/>
</dbReference>
<dbReference type="GO" id="GO:0000126">
    <property type="term" value="C:transcription factor TFIIIB complex"/>
    <property type="evidence" value="ECO:0007669"/>
    <property type="project" value="TreeGrafter"/>
</dbReference>
<dbReference type="PRINTS" id="PR00685">
    <property type="entry name" value="TIFACTORIIB"/>
</dbReference>
<dbReference type="PANTHER" id="PTHR11618">
    <property type="entry name" value="TRANSCRIPTION INITIATION FACTOR IIB-RELATED"/>
    <property type="match status" value="1"/>
</dbReference>
<dbReference type="CDD" id="cd20554">
    <property type="entry name" value="CYCLIN_TFIIIB90_rpt2"/>
    <property type="match status" value="1"/>
</dbReference>
<name>A0A0M0JU91_9EUKA</name>
<dbReference type="Pfam" id="PF08271">
    <property type="entry name" value="Zn_Ribbon_TF"/>
    <property type="match status" value="1"/>
</dbReference>
<feature type="coiled-coil region" evidence="13">
    <location>
        <begin position="340"/>
        <end position="371"/>
    </location>
</feature>
<dbReference type="InterPro" id="IPR000812">
    <property type="entry name" value="TFIIB"/>
</dbReference>
<feature type="domain" description="TFIIB-type" evidence="14">
    <location>
        <begin position="2"/>
        <end position="33"/>
    </location>
</feature>
<keyword evidence="6" id="KW-0862">Zinc</keyword>
<gene>
    <name evidence="15" type="ORF">Ctob_007642</name>
</gene>
<dbReference type="SMART" id="SM00385">
    <property type="entry name" value="CYCLIN"/>
    <property type="match status" value="2"/>
</dbReference>
<sequence length="397" mass="44550">MSQQCCPNCGSTDIETDAQRGDAVCIQCGTVLEENAIVNEVTFAQDAGGGSQVVGQYVAATPGVGSSGLGFKESRELAFNNGQRHISQLAAALRLAEHHQEAAQRLFMLAVQHNFIQGRRTQHVIAACLYTVCRKEKTPHLLIDYSDVLQENVYLLGSCFLKFTRLLSLTLPIIDPSLYIHRFASRLEFGDKTHLVSMSALRLVQRMKRDWIQTGRRPSGICGAALLIAARVHGFRRTQREVVRVVRICDVTLRKRLTEFAETPMGALTARQLESADIEAFPAADPPSYTRNRQAEVAQQLALTVTDEQRQRERQLLELRQLKVAQIRTRLAELGEDVTASETEEQQEKLMAELNEDLETLDDEVEGYLITDAEEVQLKKRVWEEMNRDGSKAERVA</sequence>
<keyword evidence="15" id="KW-0396">Initiation factor</keyword>
<accession>A0A0M0JU91</accession>
<evidence type="ECO:0000313" key="15">
    <source>
        <dbReference type="EMBL" id="KOO30075.1"/>
    </source>
</evidence>